<dbReference type="CDD" id="cd18186">
    <property type="entry name" value="BTB_POZ_ZBTB_KLHL-like"/>
    <property type="match status" value="1"/>
</dbReference>
<dbReference type="HOGENOM" id="CLU_004253_11_0_1"/>
<dbReference type="AlphaFoldDB" id="R7VB35"/>
<dbReference type="PROSITE" id="PS50097">
    <property type="entry name" value="BTB"/>
    <property type="match status" value="1"/>
</dbReference>
<dbReference type="OMA" id="ICERYMT"/>
<dbReference type="STRING" id="283909.R7VB35"/>
<evidence type="ECO:0000313" key="2">
    <source>
        <dbReference type="EMBL" id="ELU16048.1"/>
    </source>
</evidence>
<dbReference type="EMBL" id="AMQN01004371">
    <property type="status" value="NOT_ANNOTATED_CDS"/>
    <property type="molecule type" value="Genomic_DNA"/>
</dbReference>
<dbReference type="InterPro" id="IPR000210">
    <property type="entry name" value="BTB/POZ_dom"/>
</dbReference>
<evidence type="ECO:0000259" key="1">
    <source>
        <dbReference type="PROSITE" id="PS50097"/>
    </source>
</evidence>
<feature type="non-terminal residue" evidence="2">
    <location>
        <position position="279"/>
    </location>
</feature>
<evidence type="ECO:0000313" key="3">
    <source>
        <dbReference type="EnsemblMetazoa" id="CapteP114856"/>
    </source>
</evidence>
<dbReference type="EnsemblMetazoa" id="CapteT114856">
    <property type="protein sequence ID" value="CapteP114856"/>
    <property type="gene ID" value="CapteG114856"/>
</dbReference>
<dbReference type="Proteomes" id="UP000014760">
    <property type="component" value="Unassembled WGS sequence"/>
</dbReference>
<protein>
    <recommendedName>
        <fullName evidence="1">BTB domain-containing protein</fullName>
    </recommendedName>
</protein>
<dbReference type="Pfam" id="PF00651">
    <property type="entry name" value="BTB"/>
    <property type="match status" value="1"/>
</dbReference>
<dbReference type="Gene3D" id="3.30.710.10">
    <property type="entry name" value="Potassium Channel Kv1.1, Chain A"/>
    <property type="match status" value="1"/>
</dbReference>
<dbReference type="EMBL" id="KB293367">
    <property type="protein sequence ID" value="ELU16048.1"/>
    <property type="molecule type" value="Genomic_DNA"/>
</dbReference>
<dbReference type="InterPro" id="IPR011333">
    <property type="entry name" value="SKP1/BTB/POZ_sf"/>
</dbReference>
<organism evidence="2">
    <name type="scientific">Capitella teleta</name>
    <name type="common">Polychaete worm</name>
    <dbReference type="NCBI Taxonomy" id="283909"/>
    <lineage>
        <taxon>Eukaryota</taxon>
        <taxon>Metazoa</taxon>
        <taxon>Spiralia</taxon>
        <taxon>Lophotrochozoa</taxon>
        <taxon>Annelida</taxon>
        <taxon>Polychaeta</taxon>
        <taxon>Sedentaria</taxon>
        <taxon>Scolecida</taxon>
        <taxon>Capitellidae</taxon>
        <taxon>Capitella</taxon>
    </lineage>
</organism>
<dbReference type="OrthoDB" id="19132at2759"/>
<dbReference type="SUPFAM" id="SSF54695">
    <property type="entry name" value="POZ domain"/>
    <property type="match status" value="1"/>
</dbReference>
<reference evidence="4" key="1">
    <citation type="submission" date="2012-12" db="EMBL/GenBank/DDBJ databases">
        <authorList>
            <person name="Hellsten U."/>
            <person name="Grimwood J."/>
            <person name="Chapman J.A."/>
            <person name="Shapiro H."/>
            <person name="Aerts A."/>
            <person name="Otillar R.P."/>
            <person name="Terry A.Y."/>
            <person name="Boore J.L."/>
            <person name="Simakov O."/>
            <person name="Marletaz F."/>
            <person name="Cho S.-J."/>
            <person name="Edsinger-Gonzales E."/>
            <person name="Havlak P."/>
            <person name="Kuo D.-H."/>
            <person name="Larsson T."/>
            <person name="Lv J."/>
            <person name="Arendt D."/>
            <person name="Savage R."/>
            <person name="Osoegawa K."/>
            <person name="de Jong P."/>
            <person name="Lindberg D.R."/>
            <person name="Seaver E.C."/>
            <person name="Weisblat D.A."/>
            <person name="Putnam N.H."/>
            <person name="Grigoriev I.V."/>
            <person name="Rokhsar D.S."/>
        </authorList>
    </citation>
    <scope>NUCLEOTIDE SEQUENCE</scope>
    <source>
        <strain evidence="4">I ESC-2004</strain>
    </source>
</reference>
<reference evidence="2 4" key="2">
    <citation type="journal article" date="2013" name="Nature">
        <title>Insights into bilaterian evolution from three spiralian genomes.</title>
        <authorList>
            <person name="Simakov O."/>
            <person name="Marletaz F."/>
            <person name="Cho S.J."/>
            <person name="Edsinger-Gonzales E."/>
            <person name="Havlak P."/>
            <person name="Hellsten U."/>
            <person name="Kuo D.H."/>
            <person name="Larsson T."/>
            <person name="Lv J."/>
            <person name="Arendt D."/>
            <person name="Savage R."/>
            <person name="Osoegawa K."/>
            <person name="de Jong P."/>
            <person name="Grimwood J."/>
            <person name="Chapman J.A."/>
            <person name="Shapiro H."/>
            <person name="Aerts A."/>
            <person name="Otillar R.P."/>
            <person name="Terry A.Y."/>
            <person name="Boore J.L."/>
            <person name="Grigoriev I.V."/>
            <person name="Lindberg D.R."/>
            <person name="Seaver E.C."/>
            <person name="Weisblat D.A."/>
            <person name="Putnam N.H."/>
            <person name="Rokhsar D.S."/>
        </authorList>
    </citation>
    <scope>NUCLEOTIDE SEQUENCE</scope>
    <source>
        <strain evidence="2 4">I ESC-2004</strain>
    </source>
</reference>
<proteinExistence type="predicted"/>
<dbReference type="Pfam" id="PF07707">
    <property type="entry name" value="BACK"/>
    <property type="match status" value="1"/>
</dbReference>
<feature type="domain" description="BTB" evidence="1">
    <location>
        <begin position="31"/>
        <end position="99"/>
    </location>
</feature>
<name>R7VB35_CAPTE</name>
<dbReference type="SMART" id="SM00225">
    <property type="entry name" value="BTB"/>
    <property type="match status" value="1"/>
</dbReference>
<evidence type="ECO:0000313" key="4">
    <source>
        <dbReference type="Proteomes" id="UP000014760"/>
    </source>
</evidence>
<dbReference type="SMART" id="SM00875">
    <property type="entry name" value="BACK"/>
    <property type="match status" value="1"/>
</dbReference>
<reference evidence="3" key="3">
    <citation type="submission" date="2015-06" db="UniProtKB">
        <authorList>
            <consortium name="EnsemblMetazoa"/>
        </authorList>
    </citation>
    <scope>IDENTIFICATION</scope>
</reference>
<accession>R7VB35</accession>
<gene>
    <name evidence="2" type="ORF">CAPTEDRAFT_114856</name>
</gene>
<sequence length="279" mass="31429">MAFSADFSISNADNSNVLEALEGQRSEKRLCDVTLKIGNDEFPAHRCVLAAASQYFSRMFEEYNFTESRNEEVELHSVTKVALTTILDMIYTGRLHLDVDSVHQVLAGADHFLINEVKHACAEFMLMVLKSPSASDEALKVRQSAELYDLTDVEHEADRVISLNFAAVASSPAFCELSFGEVCSLLQSDYIQEGEEAVFWEAAIAWLKHDLAERTPQLEKLMASIRFPLIDSDALLLKIARDETMDKSNACYKFLDEAMRYQLLPKCQSSLQSPRTKPR</sequence>
<dbReference type="PANTHER" id="PTHR45632">
    <property type="entry name" value="LD33804P"/>
    <property type="match status" value="1"/>
</dbReference>
<dbReference type="InterPro" id="IPR011705">
    <property type="entry name" value="BACK"/>
</dbReference>
<dbReference type="Gene3D" id="1.25.40.420">
    <property type="match status" value="1"/>
</dbReference>
<keyword evidence="4" id="KW-1185">Reference proteome</keyword>
<dbReference type="PANTHER" id="PTHR45632:SF17">
    <property type="entry name" value="KELCH-LIKE PROTEIN 31"/>
    <property type="match status" value="1"/>
</dbReference>